<accession>A0A6J6IHE9</accession>
<evidence type="ECO:0000259" key="4">
    <source>
        <dbReference type="PROSITE" id="PS50977"/>
    </source>
</evidence>
<dbReference type="PANTHER" id="PTHR30055">
    <property type="entry name" value="HTH-TYPE TRANSCRIPTIONAL REGULATOR RUTR"/>
    <property type="match status" value="1"/>
</dbReference>
<keyword evidence="3" id="KW-0804">Transcription</keyword>
<dbReference type="GO" id="GO:0000976">
    <property type="term" value="F:transcription cis-regulatory region binding"/>
    <property type="evidence" value="ECO:0007669"/>
    <property type="project" value="TreeGrafter"/>
</dbReference>
<feature type="domain" description="HTH tetR-type" evidence="4">
    <location>
        <begin position="4"/>
        <end position="64"/>
    </location>
</feature>
<keyword evidence="1" id="KW-0805">Transcription regulation</keyword>
<dbReference type="InterPro" id="IPR050109">
    <property type="entry name" value="HTH-type_TetR-like_transc_reg"/>
</dbReference>
<dbReference type="Pfam" id="PF00440">
    <property type="entry name" value="TetR_N"/>
    <property type="match status" value="1"/>
</dbReference>
<dbReference type="SUPFAM" id="SSF46689">
    <property type="entry name" value="Homeodomain-like"/>
    <property type="match status" value="1"/>
</dbReference>
<keyword evidence="2" id="KW-0238">DNA-binding</keyword>
<evidence type="ECO:0000313" key="5">
    <source>
        <dbReference type="EMBL" id="CAB4602100.1"/>
    </source>
</evidence>
<dbReference type="InterPro" id="IPR001647">
    <property type="entry name" value="HTH_TetR"/>
</dbReference>
<evidence type="ECO:0000256" key="1">
    <source>
        <dbReference type="ARBA" id="ARBA00023015"/>
    </source>
</evidence>
<evidence type="ECO:0000313" key="6">
    <source>
        <dbReference type="EMBL" id="CAB4623911.1"/>
    </source>
</evidence>
<evidence type="ECO:0000256" key="2">
    <source>
        <dbReference type="ARBA" id="ARBA00023125"/>
    </source>
</evidence>
<dbReference type="Gene3D" id="1.10.357.10">
    <property type="entry name" value="Tetracycline Repressor, domain 2"/>
    <property type="match status" value="1"/>
</dbReference>
<dbReference type="EMBL" id="CAEZUO010000023">
    <property type="protein sequence ID" value="CAB4602100.1"/>
    <property type="molecule type" value="Genomic_DNA"/>
</dbReference>
<dbReference type="InterPro" id="IPR009057">
    <property type="entry name" value="Homeodomain-like_sf"/>
</dbReference>
<reference evidence="6" key="1">
    <citation type="submission" date="2020-05" db="EMBL/GenBank/DDBJ databases">
        <authorList>
            <person name="Chiriac C."/>
            <person name="Salcher M."/>
            <person name="Ghai R."/>
            <person name="Kavagutti S V."/>
        </authorList>
    </citation>
    <scope>NUCLEOTIDE SEQUENCE</scope>
</reference>
<evidence type="ECO:0000256" key="3">
    <source>
        <dbReference type="ARBA" id="ARBA00023163"/>
    </source>
</evidence>
<dbReference type="EMBL" id="CAFBNA010000134">
    <property type="protein sequence ID" value="CAB4944446.1"/>
    <property type="molecule type" value="Genomic_DNA"/>
</dbReference>
<dbReference type="EMBL" id="CAEZVK010000014">
    <property type="protein sequence ID" value="CAB4623911.1"/>
    <property type="molecule type" value="Genomic_DNA"/>
</dbReference>
<gene>
    <name evidence="5" type="ORF">UFOPK1827_00680</name>
    <name evidence="6" type="ORF">UFOPK2000_00266</name>
    <name evidence="7" type="ORF">UFOPK3708_01637</name>
</gene>
<sequence length="203" mass="22536">MERHPTQQKILDETIRIIEATGEASVRVHDIEVAVEVTAPSIYHFFGSREGLVIAAQAERLVRSFAEFNAMSVVIMSRVSNRAELREAVSDLLGLIYEPSRSVSRQQRLFALGSAEGRPDLAVVIGEAARDFLHRLAVSFQTFKDKGWIRSDLDLEAFMQWLAGQILGRVYIEIGCEPVANPAWDAISQDAVAFVVFGSLSDD</sequence>
<dbReference type="GO" id="GO:0003700">
    <property type="term" value="F:DNA-binding transcription factor activity"/>
    <property type="evidence" value="ECO:0007669"/>
    <property type="project" value="TreeGrafter"/>
</dbReference>
<proteinExistence type="predicted"/>
<protein>
    <submittedName>
        <fullName evidence="6">Unannotated protein</fullName>
    </submittedName>
</protein>
<evidence type="ECO:0000313" key="7">
    <source>
        <dbReference type="EMBL" id="CAB4944446.1"/>
    </source>
</evidence>
<name>A0A6J6IHE9_9ZZZZ</name>
<organism evidence="6">
    <name type="scientific">freshwater metagenome</name>
    <dbReference type="NCBI Taxonomy" id="449393"/>
    <lineage>
        <taxon>unclassified sequences</taxon>
        <taxon>metagenomes</taxon>
        <taxon>ecological metagenomes</taxon>
    </lineage>
</organism>
<dbReference type="AlphaFoldDB" id="A0A6J6IHE9"/>
<dbReference type="PANTHER" id="PTHR30055:SF234">
    <property type="entry name" value="HTH-TYPE TRANSCRIPTIONAL REGULATOR BETI"/>
    <property type="match status" value="1"/>
</dbReference>
<dbReference type="PROSITE" id="PS50977">
    <property type="entry name" value="HTH_TETR_2"/>
    <property type="match status" value="1"/>
</dbReference>